<dbReference type="RefSeq" id="WP_163088652.1">
    <property type="nucleotide sequence ID" value="NZ_JAAAWN010000050.1"/>
</dbReference>
<evidence type="ECO:0008006" key="3">
    <source>
        <dbReference type="Google" id="ProtNLM"/>
    </source>
</evidence>
<sequence length="163" mass="17596">MRILGFFIALVFLLSFQTRADDFPIRLNLTKSNGNTLYVGALLANKVAASFMIDTGSSVVVLNQKTLDELKAAGGTIVKTSQMGARLANGRIRMVQRYQIETLSLGEDCAFRNVEVAVMKNSNNILGMSLLTTTAPFAIFSQPAQLGLSQCGSSQLHIAAVEH</sequence>
<dbReference type="Gene3D" id="2.40.70.10">
    <property type="entry name" value="Acid Proteases"/>
    <property type="match status" value="1"/>
</dbReference>
<proteinExistence type="predicted"/>
<protein>
    <recommendedName>
        <fullName evidence="3">TIGR02281 family clan AA aspartic protease</fullName>
    </recommendedName>
</protein>
<evidence type="ECO:0000313" key="2">
    <source>
        <dbReference type="Proteomes" id="UP000470213"/>
    </source>
</evidence>
<accession>A0A7X5LR30</accession>
<dbReference type="InterPro" id="IPR021109">
    <property type="entry name" value="Peptidase_aspartic_dom_sf"/>
</dbReference>
<dbReference type="SUPFAM" id="SSF50630">
    <property type="entry name" value="Acid proteases"/>
    <property type="match status" value="1"/>
</dbReference>
<keyword evidence="2" id="KW-1185">Reference proteome</keyword>
<reference evidence="1 2" key="1">
    <citation type="submission" date="2020-01" db="EMBL/GenBank/DDBJ databases">
        <authorList>
            <person name="Chen J."/>
            <person name="Zhu S."/>
            <person name="Yang J."/>
        </authorList>
    </citation>
    <scope>NUCLEOTIDE SEQUENCE [LARGE SCALE GENOMIC DNA]</scope>
    <source>
        <strain evidence="1 2">345S023</strain>
    </source>
</reference>
<dbReference type="AlphaFoldDB" id="A0A7X5LR30"/>
<evidence type="ECO:0000313" key="1">
    <source>
        <dbReference type="EMBL" id="NDV93205.1"/>
    </source>
</evidence>
<dbReference type="EMBL" id="JAAAWN010000050">
    <property type="protein sequence ID" value="NDV93205.1"/>
    <property type="molecule type" value="Genomic_DNA"/>
</dbReference>
<dbReference type="Proteomes" id="UP000470213">
    <property type="component" value="Unassembled WGS sequence"/>
</dbReference>
<dbReference type="CDD" id="cd05483">
    <property type="entry name" value="retropepsin_like_bacteria"/>
    <property type="match status" value="1"/>
</dbReference>
<dbReference type="Pfam" id="PF13975">
    <property type="entry name" value="gag-asp_proteas"/>
    <property type="match status" value="1"/>
</dbReference>
<name>A0A7X5LR30_9ALTE</name>
<dbReference type="InterPro" id="IPR034122">
    <property type="entry name" value="Retropepsin-like_bacterial"/>
</dbReference>
<organism evidence="1 2">
    <name type="scientific">Alteromonas profundi</name>
    <dbReference type="NCBI Taxonomy" id="2696062"/>
    <lineage>
        <taxon>Bacteria</taxon>
        <taxon>Pseudomonadati</taxon>
        <taxon>Pseudomonadota</taxon>
        <taxon>Gammaproteobacteria</taxon>
        <taxon>Alteromonadales</taxon>
        <taxon>Alteromonadaceae</taxon>
        <taxon>Alteromonas/Salinimonas group</taxon>
        <taxon>Alteromonas</taxon>
    </lineage>
</organism>
<gene>
    <name evidence="1" type="ORF">GTH32_18705</name>
</gene>
<comment type="caution">
    <text evidence="1">The sequence shown here is derived from an EMBL/GenBank/DDBJ whole genome shotgun (WGS) entry which is preliminary data.</text>
</comment>